<comment type="caution">
    <text evidence="2">The sequence shown here is derived from an EMBL/GenBank/DDBJ whole genome shotgun (WGS) entry which is preliminary data.</text>
</comment>
<evidence type="ECO:0000313" key="2">
    <source>
        <dbReference type="EMBL" id="TRY18762.1"/>
    </source>
</evidence>
<dbReference type="Gene3D" id="3.90.1200.10">
    <property type="match status" value="1"/>
</dbReference>
<sequence length="409" mass="44366">MMTTPMTGAQWTASLRDPDLPAVAALLTDDTSGPLDALARTTGGTLVAHHLTNVTWWPGKSCTVQWTAQIEGGRLAGLGEFVATTQEGPDGALRVGDGPNGVTVWKVPHDPFLPALERVLDPGVAAQLVAGLDGDLGSPTTRLRAYRPGRRAVVEAQGEGGHRVYLKLVKPKRLEGLRRRHDELSQHVPVPQPLGAHPELGLLVMPTMRGRTLREVLEDPGATLPDPEAVVALPEQLPELSRMGEVTSSINAAVRMAEILTALLPSQAERVRTLLERIGSDEVTERVVAHGDYHEAQLLVEDGEIVSLLDVDTVGWGRPAEDAAVMLAHLTLWSAISSQPDRVRSYAVELQRLWDDRLDGVDLRRRVAARLMGLAVGPFRAQAPDWPAQVSWRLDLAESWLDSAECCTD</sequence>
<accession>A0A553K228</accession>
<dbReference type="Proteomes" id="UP000317638">
    <property type="component" value="Unassembled WGS sequence"/>
</dbReference>
<dbReference type="InterPro" id="IPR011009">
    <property type="entry name" value="Kinase-like_dom_sf"/>
</dbReference>
<dbReference type="AlphaFoldDB" id="A0A553K228"/>
<name>A0A553K228_9ACTN</name>
<keyword evidence="2" id="KW-0808">Transferase</keyword>
<dbReference type="GO" id="GO:0016740">
    <property type="term" value="F:transferase activity"/>
    <property type="evidence" value="ECO:0007669"/>
    <property type="project" value="UniProtKB-KW"/>
</dbReference>
<dbReference type="EMBL" id="VKKG01000002">
    <property type="protein sequence ID" value="TRY18762.1"/>
    <property type="molecule type" value="Genomic_DNA"/>
</dbReference>
<organism evidence="2 3">
    <name type="scientific">Tessaracoccus rhinocerotis</name>
    <dbReference type="NCBI Taxonomy" id="1689449"/>
    <lineage>
        <taxon>Bacteria</taxon>
        <taxon>Bacillati</taxon>
        <taxon>Actinomycetota</taxon>
        <taxon>Actinomycetes</taxon>
        <taxon>Propionibacteriales</taxon>
        <taxon>Propionibacteriaceae</taxon>
        <taxon>Tessaracoccus</taxon>
    </lineage>
</organism>
<dbReference type="OrthoDB" id="3837844at2"/>
<dbReference type="InterPro" id="IPR002575">
    <property type="entry name" value="Aminoglycoside_PTrfase"/>
</dbReference>
<evidence type="ECO:0000313" key="3">
    <source>
        <dbReference type="Proteomes" id="UP000317638"/>
    </source>
</evidence>
<keyword evidence="3" id="KW-1185">Reference proteome</keyword>
<feature type="domain" description="Aminoglycoside phosphotransferase" evidence="1">
    <location>
        <begin position="153"/>
        <end position="347"/>
    </location>
</feature>
<gene>
    <name evidence="2" type="ORF">FOJ82_06505</name>
</gene>
<evidence type="ECO:0000259" key="1">
    <source>
        <dbReference type="Pfam" id="PF01636"/>
    </source>
</evidence>
<dbReference type="SUPFAM" id="SSF56112">
    <property type="entry name" value="Protein kinase-like (PK-like)"/>
    <property type="match status" value="1"/>
</dbReference>
<dbReference type="Pfam" id="PF01636">
    <property type="entry name" value="APH"/>
    <property type="match status" value="1"/>
</dbReference>
<reference evidence="2 3" key="1">
    <citation type="submission" date="2019-07" db="EMBL/GenBank/DDBJ databases">
        <authorList>
            <person name="Zhou L.-Y."/>
        </authorList>
    </citation>
    <scope>NUCLEOTIDE SEQUENCE [LARGE SCALE GENOMIC DNA]</scope>
    <source>
        <strain evidence="2 3">YIM 101269</strain>
    </source>
</reference>
<protein>
    <submittedName>
        <fullName evidence="2">Phosphotransferase</fullName>
    </submittedName>
</protein>
<dbReference type="RefSeq" id="WP_143937654.1">
    <property type="nucleotide sequence ID" value="NZ_VKKG01000002.1"/>
</dbReference>
<proteinExistence type="predicted"/>